<dbReference type="RefSeq" id="WP_080888245.1">
    <property type="nucleotide sequence ID" value="NZ_LT828648.1"/>
</dbReference>
<gene>
    <name evidence="3" type="ORF">NSJP_3927</name>
</gene>
<proteinExistence type="predicted"/>
<dbReference type="Gene3D" id="3.55.50.30">
    <property type="match status" value="1"/>
</dbReference>
<dbReference type="Pfam" id="PF16220">
    <property type="entry name" value="DUF4880"/>
    <property type="match status" value="1"/>
</dbReference>
<keyword evidence="4" id="KW-1185">Reference proteome</keyword>
<dbReference type="KEGG" id="nja:NSJP_3927"/>
<dbReference type="InterPro" id="IPR032623">
    <property type="entry name" value="FecR_N"/>
</dbReference>
<feature type="domain" description="FecR N-terminal" evidence="2">
    <location>
        <begin position="18"/>
        <end position="57"/>
    </location>
</feature>
<accession>A0A1W1IAQ9</accession>
<dbReference type="PANTHER" id="PTHR30273">
    <property type="entry name" value="PERIPLASMIC SIGNAL SENSOR AND SIGMA FACTOR ACTIVATOR FECR-RELATED"/>
    <property type="match status" value="1"/>
</dbReference>
<dbReference type="Pfam" id="PF04773">
    <property type="entry name" value="FecR"/>
    <property type="match status" value="1"/>
</dbReference>
<evidence type="ECO:0000313" key="4">
    <source>
        <dbReference type="Proteomes" id="UP000192042"/>
    </source>
</evidence>
<name>A0A1W1IAQ9_9BACT</name>
<evidence type="ECO:0000259" key="1">
    <source>
        <dbReference type="Pfam" id="PF04773"/>
    </source>
</evidence>
<sequence length="330" mass="36261">MTATTMSSDLRHQEIFAEAAQWVVRLGAESVTEAERAACRRWKAQSPVHEAAFDHAEGMWRHVAQVGQMSHESGISAKAAPSLASVNRSRWLPIAACCAGLALASIFLFEEVRVLMTADYRTVAGERREVALPDNSRVTLNTGSAIALHFDDHERRVELLNGEALFVAAPMQGAETRPFVVSAGSSRARAMGTQFLVRRTGRTEEVTVIEHRVAVSLQRESAFMPVVVDAGHRVRYDSVSGLGAVADANIDQATSWQRGRLMFDRMPLDEVIAEINRYRRGRIVVLNKELAGRRVSGVVMIDKIDDSLSLITSELGATTTSLSPLLTFLY</sequence>
<organism evidence="3 4">
    <name type="scientific">Nitrospira japonica</name>
    <dbReference type="NCBI Taxonomy" id="1325564"/>
    <lineage>
        <taxon>Bacteria</taxon>
        <taxon>Pseudomonadati</taxon>
        <taxon>Nitrospirota</taxon>
        <taxon>Nitrospiria</taxon>
        <taxon>Nitrospirales</taxon>
        <taxon>Nitrospiraceae</taxon>
        <taxon>Nitrospira</taxon>
    </lineage>
</organism>
<reference evidence="3 4" key="1">
    <citation type="submission" date="2017-03" db="EMBL/GenBank/DDBJ databases">
        <authorList>
            <person name="Afonso C.L."/>
            <person name="Miller P.J."/>
            <person name="Scott M.A."/>
            <person name="Spackman E."/>
            <person name="Goraichik I."/>
            <person name="Dimitrov K.M."/>
            <person name="Suarez D.L."/>
            <person name="Swayne D.E."/>
        </authorList>
    </citation>
    <scope>NUCLEOTIDE SEQUENCE [LARGE SCALE GENOMIC DNA]</scope>
    <source>
        <strain evidence="3">Genome sequencing of Nitrospira japonica strain NJ11</strain>
    </source>
</reference>
<dbReference type="AlphaFoldDB" id="A0A1W1IAQ9"/>
<evidence type="ECO:0000259" key="2">
    <source>
        <dbReference type="Pfam" id="PF16220"/>
    </source>
</evidence>
<dbReference type="Proteomes" id="UP000192042">
    <property type="component" value="Chromosome I"/>
</dbReference>
<dbReference type="Gene3D" id="2.60.120.1440">
    <property type="match status" value="1"/>
</dbReference>
<evidence type="ECO:0000313" key="3">
    <source>
        <dbReference type="EMBL" id="SLM50094.1"/>
    </source>
</evidence>
<dbReference type="InterPro" id="IPR012373">
    <property type="entry name" value="Ferrdict_sens_TM"/>
</dbReference>
<dbReference type="EMBL" id="LT828648">
    <property type="protein sequence ID" value="SLM50094.1"/>
    <property type="molecule type" value="Genomic_DNA"/>
</dbReference>
<dbReference type="PANTHER" id="PTHR30273:SF2">
    <property type="entry name" value="PROTEIN FECR"/>
    <property type="match status" value="1"/>
</dbReference>
<dbReference type="PIRSF" id="PIRSF018266">
    <property type="entry name" value="FecR"/>
    <property type="match status" value="1"/>
</dbReference>
<dbReference type="InterPro" id="IPR006860">
    <property type="entry name" value="FecR"/>
</dbReference>
<protein>
    <submittedName>
        <fullName evidence="3">Anti-FecI sigma factor, FecR</fullName>
    </submittedName>
</protein>
<feature type="domain" description="FecR protein" evidence="1">
    <location>
        <begin position="119"/>
        <end position="213"/>
    </location>
</feature>
<dbReference type="GO" id="GO:0016989">
    <property type="term" value="F:sigma factor antagonist activity"/>
    <property type="evidence" value="ECO:0007669"/>
    <property type="project" value="TreeGrafter"/>
</dbReference>
<dbReference type="STRING" id="1325564.NSJP_3927"/>
<dbReference type="OrthoDB" id="9798846at2"/>